<accession>A0A1F2PLP5</accession>
<evidence type="ECO:0000256" key="4">
    <source>
        <dbReference type="PROSITE-ProRule" id="PRU00335"/>
    </source>
</evidence>
<dbReference type="Gene3D" id="1.10.10.60">
    <property type="entry name" value="Homeodomain-like"/>
    <property type="match status" value="1"/>
</dbReference>
<evidence type="ECO:0000313" key="7">
    <source>
        <dbReference type="Proteomes" id="UP000176244"/>
    </source>
</evidence>
<feature type="DNA-binding region" description="H-T-H motif" evidence="4">
    <location>
        <begin position="31"/>
        <end position="50"/>
    </location>
</feature>
<dbReference type="OrthoDB" id="9814200at2"/>
<dbReference type="SUPFAM" id="SSF48498">
    <property type="entry name" value="Tetracyclin repressor-like, C-terminal domain"/>
    <property type="match status" value="1"/>
</dbReference>
<dbReference type="AlphaFoldDB" id="A0A1F2PLP5"/>
<dbReference type="GO" id="GO:0003677">
    <property type="term" value="F:DNA binding"/>
    <property type="evidence" value="ECO:0007669"/>
    <property type="project" value="UniProtKB-UniRule"/>
</dbReference>
<dbReference type="FunFam" id="1.10.10.60:FF:000141">
    <property type="entry name" value="TetR family transcriptional regulator"/>
    <property type="match status" value="1"/>
</dbReference>
<dbReference type="Pfam" id="PF00440">
    <property type="entry name" value="TetR_N"/>
    <property type="match status" value="1"/>
</dbReference>
<dbReference type="Gene3D" id="1.10.357.10">
    <property type="entry name" value="Tetracycline Repressor, domain 2"/>
    <property type="match status" value="1"/>
</dbReference>
<dbReference type="InterPro" id="IPR001647">
    <property type="entry name" value="HTH_TetR"/>
</dbReference>
<reference evidence="6 7" key="1">
    <citation type="submission" date="2015-09" db="EMBL/GenBank/DDBJ databases">
        <title>Genome sequence of Acetobacterium wieringae DSM 1911.</title>
        <authorList>
            <person name="Poehlein A."/>
            <person name="Bengelsdorf F.R."/>
            <person name="Schiel-Bengelsdorf B."/>
            <person name="Duerre P."/>
            <person name="Daniel R."/>
        </authorList>
    </citation>
    <scope>NUCLEOTIDE SEQUENCE [LARGE SCALE GENOMIC DNA]</scope>
    <source>
        <strain evidence="6 7">DSM 1911</strain>
    </source>
</reference>
<dbReference type="PROSITE" id="PS01081">
    <property type="entry name" value="HTH_TETR_1"/>
    <property type="match status" value="1"/>
</dbReference>
<comment type="caution">
    <text evidence="6">The sequence shown here is derived from an EMBL/GenBank/DDBJ whole genome shotgun (WGS) entry which is preliminary data.</text>
</comment>
<organism evidence="6 7">
    <name type="scientific">Acetobacterium wieringae</name>
    <dbReference type="NCBI Taxonomy" id="52694"/>
    <lineage>
        <taxon>Bacteria</taxon>
        <taxon>Bacillati</taxon>
        <taxon>Bacillota</taxon>
        <taxon>Clostridia</taxon>
        <taxon>Eubacteriales</taxon>
        <taxon>Eubacteriaceae</taxon>
        <taxon>Acetobacterium</taxon>
    </lineage>
</organism>
<sequence length="198" mass="22641">MAKWETKEKRMNDIVNAAVEVFLDKGYEGASMESIAKQAQISKGGLYHHFGSKDEILFYASEKLNEPIYEYVHLALKESDPVAGLQFYIRNYVSYWLSHQKELTFFFLTMIKAIATPEMWKAYADYYTHISDFIKALYDRGISNGQFVEHNTRASALTLMSALDGVLSYLVMSENIDLDAVIGDFEAQFINSVLISRI</sequence>
<protein>
    <submittedName>
        <fullName evidence="6">Putative HTH-type transcriptional regulator TtgW</fullName>
    </submittedName>
</protein>
<dbReference type="PRINTS" id="PR00455">
    <property type="entry name" value="HTHTETR"/>
</dbReference>
<name>A0A1F2PLP5_9FIRM</name>
<dbReference type="Proteomes" id="UP000176244">
    <property type="component" value="Unassembled WGS sequence"/>
</dbReference>
<keyword evidence="2 4" id="KW-0238">DNA-binding</keyword>
<keyword evidence="1" id="KW-0805">Transcription regulation</keyword>
<keyword evidence="3" id="KW-0804">Transcription</keyword>
<dbReference type="PROSITE" id="PS50977">
    <property type="entry name" value="HTH_TETR_2"/>
    <property type="match status" value="1"/>
</dbReference>
<dbReference type="RefSeq" id="WP_070369590.1">
    <property type="nucleotide sequence ID" value="NZ_LKEU01000010.1"/>
</dbReference>
<dbReference type="InterPro" id="IPR036271">
    <property type="entry name" value="Tet_transcr_reg_TetR-rel_C_sf"/>
</dbReference>
<dbReference type="SUPFAM" id="SSF46689">
    <property type="entry name" value="Homeodomain-like"/>
    <property type="match status" value="1"/>
</dbReference>
<dbReference type="GO" id="GO:0045892">
    <property type="term" value="P:negative regulation of DNA-templated transcription"/>
    <property type="evidence" value="ECO:0007669"/>
    <property type="project" value="UniProtKB-ARBA"/>
</dbReference>
<evidence type="ECO:0000256" key="1">
    <source>
        <dbReference type="ARBA" id="ARBA00023015"/>
    </source>
</evidence>
<gene>
    <name evidence="6" type="primary">ttgW</name>
    <name evidence="6" type="ORF">ACWI_02190</name>
</gene>
<dbReference type="PANTHER" id="PTHR47506:SF1">
    <property type="entry name" value="HTH-TYPE TRANSCRIPTIONAL REGULATOR YJDC"/>
    <property type="match status" value="1"/>
</dbReference>
<dbReference type="InterPro" id="IPR009057">
    <property type="entry name" value="Homeodomain-like_sf"/>
</dbReference>
<feature type="domain" description="HTH tetR-type" evidence="5">
    <location>
        <begin position="8"/>
        <end position="68"/>
    </location>
</feature>
<evidence type="ECO:0000256" key="2">
    <source>
        <dbReference type="ARBA" id="ARBA00023125"/>
    </source>
</evidence>
<evidence type="ECO:0000313" key="6">
    <source>
        <dbReference type="EMBL" id="OFV72308.1"/>
    </source>
</evidence>
<dbReference type="InterPro" id="IPR023772">
    <property type="entry name" value="DNA-bd_HTH_TetR-type_CS"/>
</dbReference>
<dbReference type="STRING" id="52694.ACWI_02190"/>
<evidence type="ECO:0000259" key="5">
    <source>
        <dbReference type="PROSITE" id="PS50977"/>
    </source>
</evidence>
<proteinExistence type="predicted"/>
<dbReference type="EMBL" id="LKEU01000010">
    <property type="protein sequence ID" value="OFV72308.1"/>
    <property type="molecule type" value="Genomic_DNA"/>
</dbReference>
<dbReference type="PANTHER" id="PTHR47506">
    <property type="entry name" value="TRANSCRIPTIONAL REGULATORY PROTEIN"/>
    <property type="match status" value="1"/>
</dbReference>
<evidence type="ECO:0000256" key="3">
    <source>
        <dbReference type="ARBA" id="ARBA00023163"/>
    </source>
</evidence>